<feature type="domain" description="AAA+ ATPase" evidence="1">
    <location>
        <begin position="38"/>
        <end position="201"/>
    </location>
</feature>
<dbReference type="Gene3D" id="3.40.50.300">
    <property type="entry name" value="P-loop containing nucleotide triphosphate hydrolases"/>
    <property type="match status" value="2"/>
</dbReference>
<dbReference type="AlphaFoldDB" id="K0XGM7"/>
<dbReference type="InterPro" id="IPR003593">
    <property type="entry name" value="AAA+_ATPase"/>
</dbReference>
<dbReference type="CDD" id="cd18809">
    <property type="entry name" value="SF1_C_RecD"/>
    <property type="match status" value="1"/>
</dbReference>
<keyword evidence="3" id="KW-1185">Reference proteome</keyword>
<evidence type="ECO:0000259" key="1">
    <source>
        <dbReference type="SMART" id="SM00382"/>
    </source>
</evidence>
<dbReference type="SMART" id="SM00382">
    <property type="entry name" value="AAA"/>
    <property type="match status" value="1"/>
</dbReference>
<proteinExistence type="predicted"/>
<dbReference type="HOGENOM" id="CLU_017039_0_0_10"/>
<dbReference type="OrthoDB" id="9803432at2"/>
<evidence type="ECO:0000313" key="3">
    <source>
        <dbReference type="Proteomes" id="UP000006044"/>
    </source>
</evidence>
<comment type="caution">
    <text evidence="2">The sequence shown here is derived from an EMBL/GenBank/DDBJ whole genome shotgun (WGS) entry which is preliminary data.</text>
</comment>
<dbReference type="STRING" id="742726.HMPREF9448_02372"/>
<protein>
    <recommendedName>
        <fullName evidence="1">AAA+ ATPase domain-containing protein</fullName>
    </recommendedName>
</protein>
<dbReference type="Proteomes" id="UP000006044">
    <property type="component" value="Unassembled WGS sequence"/>
</dbReference>
<dbReference type="SUPFAM" id="SSF52540">
    <property type="entry name" value="P-loop containing nucleoside triphosphate hydrolases"/>
    <property type="match status" value="1"/>
</dbReference>
<dbReference type="Pfam" id="PF13538">
    <property type="entry name" value="UvrD_C_2"/>
    <property type="match status" value="1"/>
</dbReference>
<gene>
    <name evidence="2" type="ORF">HMPREF9448_02372</name>
</gene>
<dbReference type="PATRIC" id="fig|742726.3.peg.2480"/>
<dbReference type="EMBL" id="ADLE01000015">
    <property type="protein sequence ID" value="EJZ63015.1"/>
    <property type="molecule type" value="Genomic_DNA"/>
</dbReference>
<dbReference type="CDD" id="cd17933">
    <property type="entry name" value="DEXSc_RecD-like"/>
    <property type="match status" value="1"/>
</dbReference>
<name>K0XGM7_9BACT</name>
<dbReference type="InterPro" id="IPR027417">
    <property type="entry name" value="P-loop_NTPase"/>
</dbReference>
<reference evidence="2 3" key="1">
    <citation type="submission" date="2012-08" db="EMBL/GenBank/DDBJ databases">
        <title>The Genome Sequence of Barnesiella intestinihominis YIT 11860.</title>
        <authorList>
            <consortium name="The Broad Institute Genome Sequencing Platform"/>
            <person name="Earl A."/>
            <person name="Ward D."/>
            <person name="Feldgarden M."/>
            <person name="Gevers D."/>
            <person name="Morotomi M."/>
            <person name="Walker B."/>
            <person name="Young S.K."/>
            <person name="Zeng Q."/>
            <person name="Gargeya S."/>
            <person name="Fitzgerald M."/>
            <person name="Haas B."/>
            <person name="Abouelleil A."/>
            <person name="Alvarado L."/>
            <person name="Arachchi H.M."/>
            <person name="Berlin A.M."/>
            <person name="Chapman S.B."/>
            <person name="Goldberg J."/>
            <person name="Griggs A."/>
            <person name="Gujja S."/>
            <person name="Hansen M."/>
            <person name="Howarth C."/>
            <person name="Imamovic A."/>
            <person name="Larimer J."/>
            <person name="McCowen C."/>
            <person name="Montmayeur A."/>
            <person name="Murphy C."/>
            <person name="Neiman D."/>
            <person name="Pearson M."/>
            <person name="Priest M."/>
            <person name="Roberts A."/>
            <person name="Saif S."/>
            <person name="Shea T."/>
            <person name="Sisk P."/>
            <person name="Sykes S."/>
            <person name="Wortman J."/>
            <person name="Nusbaum C."/>
            <person name="Birren B."/>
        </authorList>
    </citation>
    <scope>NUCLEOTIDE SEQUENCE [LARGE SCALE GENOMIC DNA]</scope>
    <source>
        <strain evidence="2 3">YIT 11860</strain>
    </source>
</reference>
<sequence length="473" mass="53600">MITDLLVQQIESCLPYEPNREQSELLQQLAAFVLDGRDDSLFLLRGYAGTGKTSLVGALVKALTQLQSKVVLLAPTGRAAKVFSRYARHSAYTIHRRIYRQKSYSPDMEGFLIGENLAKHTLFIVDEASMIANSVGEGAVYGSGRLLDDLVEYVYSGEHCRLILLGDTAQLPPVGQERSPALDAAVMGGYGLNVVEYELREVARQAAESGILYNATRLRECMEEAPLPRPCLRVNGFPDVEALSGEYLVERISDSYDRVGLDETIVVTRSNKRANIFNQGIRNQILYREEELTAGDLLLVAKNNYFWGKDYKEVDFIANGDVARVVRVLKRTDMYGFCFADVQLYFPDLEVEMEAKILLDTLTSESPSLTREQQETLFAQVLADYYDVTTKREKMKRLKTDPWFNALQVKYAYGVTCHKAQGGQWKHVYVDMGYIPQGAVSLDFYRWLYTAFTRATEKIWLVNMSEEFRESSL</sequence>
<dbReference type="InterPro" id="IPR027785">
    <property type="entry name" value="UvrD-like_helicase_C"/>
</dbReference>
<dbReference type="eggNOG" id="COG0507">
    <property type="taxonomic scope" value="Bacteria"/>
</dbReference>
<organism evidence="2 3">
    <name type="scientific">Barnesiella intestinihominis YIT 11860</name>
    <dbReference type="NCBI Taxonomy" id="742726"/>
    <lineage>
        <taxon>Bacteria</taxon>
        <taxon>Pseudomonadati</taxon>
        <taxon>Bacteroidota</taxon>
        <taxon>Bacteroidia</taxon>
        <taxon>Bacteroidales</taxon>
        <taxon>Barnesiellaceae</taxon>
        <taxon>Barnesiella</taxon>
    </lineage>
</organism>
<dbReference type="GeneID" id="77849564"/>
<accession>K0XGM7</accession>
<dbReference type="RefSeq" id="WP_008862759.1">
    <property type="nucleotide sequence ID" value="NZ_JH815205.1"/>
</dbReference>
<dbReference type="Pfam" id="PF13604">
    <property type="entry name" value="AAA_30"/>
    <property type="match status" value="1"/>
</dbReference>
<evidence type="ECO:0000313" key="2">
    <source>
        <dbReference type="EMBL" id="EJZ63015.1"/>
    </source>
</evidence>